<keyword evidence="2" id="KW-0472">Membrane</keyword>
<keyword evidence="2" id="KW-1133">Transmembrane helix</keyword>
<evidence type="ECO:0000256" key="2">
    <source>
        <dbReference type="SAM" id="Phobius"/>
    </source>
</evidence>
<evidence type="ECO:0000313" key="3">
    <source>
        <dbReference type="EMBL" id="KKQ38603.1"/>
    </source>
</evidence>
<evidence type="ECO:0000313" key="4">
    <source>
        <dbReference type="Proteomes" id="UP000034471"/>
    </source>
</evidence>
<sequence>MVKKWRSSLLLSIFFFTFGVLFFSLAIQKYQVLTRSQAASESVDIVMSPNEKFGTSEQLFGVIVQDITNIATVNELSTLYKNKNFQIQLVDPTPEIIQSQNFSRLSQEGFVWYLSFTDYTKMESALQAYYAIYDNAVTAELRTHDAFNKNTTEDILNQYPKVRFHTSHFAFWPRDLVRNTVQQLLPPKLDAISMYTLVDAGMHDVFQDIFTKSATFYDASKDISGDSSTKINWPANSKLSLADIQTLDASVKEQARRFGIISSAFVVYVQTKGQSDDASMKYITAGTFENLSSDEKKVLSLFSNYIYLGYDMVWPWADTSNGDPWYNGVLPRSNTDPIMGIIGFKNGKYLGIMFNSRNMTSTASLPDSLDFVGYKSFSNIKGDGDFINGDNQIVFEPYETVVFYSDDIALPTITPTGVSPTFPPGALDQLVCDAGTDPYNSDLITLTNNTSETIDDLTSVTFRCQYIPDKVKRGFYKCETCQDGDEVNDPNCQIGVYDPNSSITEFSLAPGASREISVKANPCEIIQFDVYNTAEHLSDSPFECYNFRSEYTNPGPPARWPGGIAFGINQNSQGYDPTTGTCPSDSPTNTPTQTATPTETPTESPTQTATPTKTPTNTPTKTPTPTVPPVSPTLTFTPVPSNTPTSRPIPPTPTPIQELKIENQPPGITPWSFILVPVGILILGLLL</sequence>
<gene>
    <name evidence="3" type="ORF">US54_C0007G0023</name>
</gene>
<comment type="caution">
    <text evidence="3">The sequence shown here is derived from an EMBL/GenBank/DDBJ whole genome shotgun (WGS) entry which is preliminary data.</text>
</comment>
<dbReference type="Proteomes" id="UP000034471">
    <property type="component" value="Unassembled WGS sequence"/>
</dbReference>
<organism evidence="3 4">
    <name type="scientific">Candidatus Roizmanbacteria bacterium GW2011_GWA2_37_7</name>
    <dbReference type="NCBI Taxonomy" id="1618481"/>
    <lineage>
        <taxon>Bacteria</taxon>
        <taxon>Candidatus Roizmaniibacteriota</taxon>
    </lineage>
</organism>
<dbReference type="STRING" id="1618481.US54_C0007G0023"/>
<reference evidence="3 4" key="1">
    <citation type="journal article" date="2015" name="Nature">
        <title>rRNA introns, odd ribosomes, and small enigmatic genomes across a large radiation of phyla.</title>
        <authorList>
            <person name="Brown C.T."/>
            <person name="Hug L.A."/>
            <person name="Thomas B.C."/>
            <person name="Sharon I."/>
            <person name="Castelle C.J."/>
            <person name="Singh A."/>
            <person name="Wilkins M.J."/>
            <person name="Williams K.H."/>
            <person name="Banfield J.F."/>
        </authorList>
    </citation>
    <scope>NUCLEOTIDE SEQUENCE [LARGE SCALE GENOMIC DNA]</scope>
</reference>
<dbReference type="EMBL" id="LBTJ01000007">
    <property type="protein sequence ID" value="KKQ38603.1"/>
    <property type="molecule type" value="Genomic_DNA"/>
</dbReference>
<feature type="transmembrane region" description="Helical" evidence="2">
    <location>
        <begin position="668"/>
        <end position="686"/>
    </location>
</feature>
<feature type="region of interest" description="Disordered" evidence="1">
    <location>
        <begin position="568"/>
        <end position="633"/>
    </location>
</feature>
<keyword evidence="2" id="KW-0812">Transmembrane</keyword>
<evidence type="ECO:0000256" key="1">
    <source>
        <dbReference type="SAM" id="MobiDB-lite"/>
    </source>
</evidence>
<feature type="compositionally biased region" description="Low complexity" evidence="1">
    <location>
        <begin position="587"/>
        <end position="624"/>
    </location>
</feature>
<dbReference type="PATRIC" id="fig|1618481.3.peg.222"/>
<protein>
    <submittedName>
        <fullName evidence="3">Uncharacterized protein</fullName>
    </submittedName>
</protein>
<feature type="compositionally biased region" description="Polar residues" evidence="1">
    <location>
        <begin position="568"/>
        <end position="586"/>
    </location>
</feature>
<dbReference type="AlphaFoldDB" id="A0A0G0H5U2"/>
<proteinExistence type="predicted"/>
<name>A0A0G0H5U2_9BACT</name>
<accession>A0A0G0H5U2</accession>